<dbReference type="PROSITE" id="PS51224">
    <property type="entry name" value="MVP"/>
    <property type="match status" value="6"/>
</dbReference>
<proteinExistence type="predicted"/>
<evidence type="ECO:0000256" key="2">
    <source>
        <dbReference type="ARBA" id="ARBA00004496"/>
    </source>
</evidence>
<feature type="domain" description="Major vault protein repeat" evidence="9">
    <location>
        <begin position="327"/>
        <end position="367"/>
    </location>
</feature>
<dbReference type="GO" id="GO:0005634">
    <property type="term" value="C:nucleus"/>
    <property type="evidence" value="ECO:0007669"/>
    <property type="project" value="UniProtKB-SubCell"/>
</dbReference>
<dbReference type="Proteomes" id="UP000267029">
    <property type="component" value="Unassembled WGS sequence"/>
</dbReference>
<organism evidence="11 12">
    <name type="scientific">Mesocestoides corti</name>
    <name type="common">Flatworm</name>
    <dbReference type="NCBI Taxonomy" id="53468"/>
    <lineage>
        <taxon>Eukaryota</taxon>
        <taxon>Metazoa</taxon>
        <taxon>Spiralia</taxon>
        <taxon>Lophotrochozoa</taxon>
        <taxon>Platyhelminthes</taxon>
        <taxon>Cestoda</taxon>
        <taxon>Eucestoda</taxon>
        <taxon>Cyclophyllidea</taxon>
        <taxon>Mesocestoididae</taxon>
        <taxon>Mesocestoides</taxon>
    </lineage>
</organism>
<evidence type="ECO:0000256" key="7">
    <source>
        <dbReference type="ARBA" id="ARBA00023274"/>
    </source>
</evidence>
<dbReference type="OrthoDB" id="6125719at2759"/>
<feature type="repeat" description="MVP" evidence="8">
    <location>
        <begin position="60"/>
        <end position="119"/>
    </location>
</feature>
<feature type="domain" description="Major vault protein repeat" evidence="9">
    <location>
        <begin position="171"/>
        <end position="208"/>
    </location>
</feature>
<dbReference type="FunFam" id="2.30.30.550:FF:000001">
    <property type="entry name" value="major vault protein-like"/>
    <property type="match status" value="3"/>
</dbReference>
<evidence type="ECO:0000256" key="1">
    <source>
        <dbReference type="ARBA" id="ARBA00004123"/>
    </source>
</evidence>
<evidence type="ECO:0000256" key="8">
    <source>
        <dbReference type="PROSITE-ProRule" id="PRU00571"/>
    </source>
</evidence>
<dbReference type="InterPro" id="IPR043023">
    <property type="entry name" value="MVP_rep_sf"/>
</dbReference>
<dbReference type="Gene3D" id="2.30.30.560">
    <property type="match status" value="2"/>
</dbReference>
<dbReference type="STRING" id="53468.A0A0R3UA32"/>
<feature type="domain" description="Major vault protein repeat" evidence="10">
    <location>
        <begin position="54"/>
        <end position="112"/>
    </location>
</feature>
<feature type="domain" description="Major vault protein repeat" evidence="10">
    <location>
        <begin position="278"/>
        <end position="323"/>
    </location>
</feature>
<comment type="subcellular location">
    <subcellularLocation>
        <location evidence="2 8">Cytoplasm</location>
    </subcellularLocation>
    <subcellularLocation>
        <location evidence="1">Nucleus</location>
    </subcellularLocation>
</comment>
<dbReference type="PANTHER" id="PTHR14165:SF16">
    <property type="entry name" value="MAJOR VAULT PROTEIN"/>
    <property type="match status" value="1"/>
</dbReference>
<protein>
    <recommendedName>
        <fullName evidence="3">Major vault protein</fullName>
    </recommendedName>
</protein>
<keyword evidence="4 8" id="KW-0963">Cytoplasm</keyword>
<dbReference type="Gene3D" id="2.30.30.550">
    <property type="entry name" value="Major Vault Protein repeat"/>
    <property type="match status" value="4"/>
</dbReference>
<dbReference type="Pfam" id="PF17794">
    <property type="entry name" value="Vault_2"/>
    <property type="match status" value="2"/>
</dbReference>
<gene>
    <name evidence="11" type="ORF">MCOS_LOCUS3781</name>
</gene>
<dbReference type="InterPro" id="IPR041139">
    <property type="entry name" value="MVP_rep_dom"/>
</dbReference>
<evidence type="ECO:0000256" key="3">
    <source>
        <dbReference type="ARBA" id="ARBA00018296"/>
    </source>
</evidence>
<dbReference type="FunFam" id="2.30.30.560:FF:000002">
    <property type="entry name" value="Major vault protein-alpha"/>
    <property type="match status" value="1"/>
</dbReference>
<feature type="repeat" description="MVP" evidence="8">
    <location>
        <begin position="173"/>
        <end position="225"/>
    </location>
</feature>
<evidence type="ECO:0000259" key="10">
    <source>
        <dbReference type="Pfam" id="PF17794"/>
    </source>
</evidence>
<evidence type="ECO:0000256" key="5">
    <source>
        <dbReference type="ARBA" id="ARBA00022737"/>
    </source>
</evidence>
<dbReference type="PANTHER" id="PTHR14165">
    <property type="entry name" value="MAJOR VAULT PROTEIN"/>
    <property type="match status" value="1"/>
</dbReference>
<dbReference type="FunFam" id="2.30.30.570:FF:000002">
    <property type="entry name" value="Major vault protein-alpha"/>
    <property type="match status" value="1"/>
</dbReference>
<evidence type="ECO:0000256" key="6">
    <source>
        <dbReference type="ARBA" id="ARBA00023242"/>
    </source>
</evidence>
<evidence type="ECO:0000259" key="9">
    <source>
        <dbReference type="Pfam" id="PF01505"/>
    </source>
</evidence>
<name>A0A0R3UA32_MESCO</name>
<dbReference type="InterPro" id="IPR041134">
    <property type="entry name" value="Vault_2"/>
</dbReference>
<accession>A0A0R3UA32</accession>
<evidence type="ECO:0000313" key="12">
    <source>
        <dbReference type="Proteomes" id="UP000267029"/>
    </source>
</evidence>
<feature type="non-terminal residue" evidence="11">
    <location>
        <position position="385"/>
    </location>
</feature>
<dbReference type="InterPro" id="IPR043179">
    <property type="entry name" value="Vault_2_sf"/>
</dbReference>
<dbReference type="EMBL" id="UXSR01000990">
    <property type="protein sequence ID" value="VDD77778.1"/>
    <property type="molecule type" value="Genomic_DNA"/>
</dbReference>
<reference evidence="11 12" key="1">
    <citation type="submission" date="2018-10" db="EMBL/GenBank/DDBJ databases">
        <authorList>
            <consortium name="Pathogen Informatics"/>
        </authorList>
    </citation>
    <scope>NUCLEOTIDE SEQUENCE [LARGE SCALE GENOMIC DNA]</scope>
</reference>
<feature type="repeat" description="MVP" evidence="8">
    <location>
        <begin position="282"/>
        <end position="330"/>
    </location>
</feature>
<feature type="repeat" description="MVP" evidence="8">
    <location>
        <begin position="226"/>
        <end position="280"/>
    </location>
</feature>
<evidence type="ECO:0000313" key="11">
    <source>
        <dbReference type="EMBL" id="VDD77778.1"/>
    </source>
</evidence>
<dbReference type="GO" id="GO:1990904">
    <property type="term" value="C:ribonucleoprotein complex"/>
    <property type="evidence" value="ECO:0007669"/>
    <property type="project" value="UniProtKB-UniRule"/>
</dbReference>
<dbReference type="Gene3D" id="2.30.30.570">
    <property type="match status" value="1"/>
</dbReference>
<dbReference type="InterPro" id="IPR039059">
    <property type="entry name" value="MVP"/>
</dbReference>
<keyword evidence="7 8" id="KW-0687">Ribonucleoprotein</keyword>
<dbReference type="FunFam" id="2.30.30.560:FF:000001">
    <property type="entry name" value="major vault protein-like"/>
    <property type="match status" value="1"/>
</dbReference>
<dbReference type="GO" id="GO:0005737">
    <property type="term" value="C:cytoplasm"/>
    <property type="evidence" value="ECO:0007669"/>
    <property type="project" value="UniProtKB-SubCell"/>
</dbReference>
<feature type="repeat" description="MVP" evidence="8">
    <location>
        <begin position="331"/>
        <end position="382"/>
    </location>
</feature>
<keyword evidence="5" id="KW-0677">Repeat</keyword>
<keyword evidence="12" id="KW-1185">Reference proteome</keyword>
<evidence type="ECO:0000256" key="4">
    <source>
        <dbReference type="ARBA" id="ARBA00022490"/>
    </source>
</evidence>
<feature type="repeat" description="MVP" evidence="8">
    <location>
        <begin position="120"/>
        <end position="172"/>
    </location>
</feature>
<dbReference type="InterPro" id="IPR002499">
    <property type="entry name" value="Vault_N"/>
</dbReference>
<feature type="domain" description="Major vault protein repeat" evidence="9">
    <location>
        <begin position="116"/>
        <end position="157"/>
    </location>
</feature>
<dbReference type="Pfam" id="PF01505">
    <property type="entry name" value="Vault"/>
    <property type="match status" value="4"/>
</dbReference>
<dbReference type="AlphaFoldDB" id="A0A0R3UA32"/>
<keyword evidence="6" id="KW-0539">Nucleus</keyword>
<sequence>MHSSEQAQSVVVPIPPFHYIHVLDRNTNTTRLVTGPATFIRKDHESIVLEPKKMITVTLKEYCIISHPVKRDEQGQIIEVHGQVMLDYGEEEYRFAQPPFPLYPGEELKKDVTTLTVLPPNKALLLSAIVGFKDEDGVERVPGENWLFEGPGVYKPRKEVEVLSSRSSLMISPNSALLLRALMDFTSKDGKKRVYGEQWLVKEPGAYMLGAYEECVKTVTAYHLDEKHALHVRALRTHTDDFGKRRRHGEEWLITHLDTESHIPSVNEEVVEVTSPIILSSSNYCVVCDPVDENGVPRIGKKMLVRGEKSFFLLPGESLLGGIENVYVLGEEEGIILRAQESFVDGDKNRVAGEEWMLMGPLEYVPPIEVEVLTVRKAIPLSDNE</sequence>
<feature type="domain" description="Major vault protein repeat" evidence="9">
    <location>
        <begin position="224"/>
        <end position="264"/>
    </location>
</feature>